<evidence type="ECO:0000259" key="6">
    <source>
        <dbReference type="PROSITE" id="PS50975"/>
    </source>
</evidence>
<dbReference type="PANTHER" id="PTHR18866:SF128">
    <property type="entry name" value="UREA AMIDOLYASE"/>
    <property type="match status" value="1"/>
</dbReference>
<keyword evidence="2 5" id="KW-0547">Nucleotide-binding</keyword>
<proteinExistence type="predicted"/>
<dbReference type="InterPro" id="IPR011764">
    <property type="entry name" value="Biotin_carboxylation_dom"/>
</dbReference>
<dbReference type="InterPro" id="IPR005481">
    <property type="entry name" value="BC-like_N"/>
</dbReference>
<dbReference type="InterPro" id="IPR011761">
    <property type="entry name" value="ATP-grasp"/>
</dbReference>
<evidence type="ECO:0008006" key="10">
    <source>
        <dbReference type="Google" id="ProtNLM"/>
    </source>
</evidence>
<sequence length="354" mass="38700">MNPEPLRHIQKVLVASRGEIAVRCIRACRKLGIPSVAIVTQVDGSSLHVQLADEVMTLPGSDRTAYTYGDAILKICQGCSADAIIPGYGFLSENFDFADAVVQAGVTFVGPSSASIKATGLKHEARRIAEQANVPEHALDGARRLGFPVMLKATGGGGWMGLQICHNEDEVMQAFAQVESRAGALFKNRGVFLERYYPHSLHIEVQVAGNGEVVVTFGERECSLQRRHQKVIEECPSPFVQRTPGLREKLLGAAIRYASQLNYKSVGTVEFLVDDETGDFFFLEMNPRLQVEHDISELCYGVDLERGDRQGIPLEVLKGLGSPQPVGWAIEARVYAEVPLRDFAPSPGLLQVVQ</sequence>
<dbReference type="VEuPathDB" id="FungiDB:BO78DRAFT_455904"/>
<dbReference type="Pfam" id="PF02786">
    <property type="entry name" value="CPSase_L_D2"/>
    <property type="match status" value="1"/>
</dbReference>
<dbReference type="AlphaFoldDB" id="A0A319EL56"/>
<evidence type="ECO:0000259" key="7">
    <source>
        <dbReference type="PROSITE" id="PS50979"/>
    </source>
</evidence>
<keyword evidence="4" id="KW-0092">Biotin</keyword>
<evidence type="ECO:0000256" key="1">
    <source>
        <dbReference type="ARBA" id="ARBA00022598"/>
    </source>
</evidence>
<dbReference type="Pfam" id="PF00289">
    <property type="entry name" value="Biotin_carb_N"/>
    <property type="match status" value="1"/>
</dbReference>
<evidence type="ECO:0000256" key="3">
    <source>
        <dbReference type="ARBA" id="ARBA00022840"/>
    </source>
</evidence>
<name>A0A319EL56_ASPSB</name>
<accession>A0A319EL56</accession>
<keyword evidence="3 5" id="KW-0067">ATP-binding</keyword>
<dbReference type="Gene3D" id="3.30.470.20">
    <property type="entry name" value="ATP-grasp fold, B domain"/>
    <property type="match status" value="1"/>
</dbReference>
<dbReference type="STRING" id="1448318.A0A319EL56"/>
<keyword evidence="9" id="KW-1185">Reference proteome</keyword>
<dbReference type="GO" id="GO:0046872">
    <property type="term" value="F:metal ion binding"/>
    <property type="evidence" value="ECO:0007669"/>
    <property type="project" value="InterPro"/>
</dbReference>
<dbReference type="InterPro" id="IPR011054">
    <property type="entry name" value="Rudment_hybrid_motif"/>
</dbReference>
<evidence type="ECO:0000256" key="2">
    <source>
        <dbReference type="ARBA" id="ARBA00022741"/>
    </source>
</evidence>
<gene>
    <name evidence="8" type="ORF">BO78DRAFT_455904</name>
</gene>
<feature type="domain" description="ATP-grasp" evidence="6">
    <location>
        <begin position="113"/>
        <end position="313"/>
    </location>
</feature>
<dbReference type="PROSITE" id="PS00867">
    <property type="entry name" value="CPSASE_2"/>
    <property type="match status" value="1"/>
</dbReference>
<dbReference type="SUPFAM" id="SSF56059">
    <property type="entry name" value="Glutathione synthetase ATP-binding domain-like"/>
    <property type="match status" value="1"/>
</dbReference>
<keyword evidence="1" id="KW-0436">Ligase</keyword>
<dbReference type="PROSITE" id="PS50975">
    <property type="entry name" value="ATP_GRASP"/>
    <property type="match status" value="1"/>
</dbReference>
<dbReference type="InterPro" id="IPR005479">
    <property type="entry name" value="CPAse_ATP-bd"/>
</dbReference>
<feature type="domain" description="Biotin carboxylation" evidence="7">
    <location>
        <begin position="8"/>
        <end position="354"/>
    </location>
</feature>
<dbReference type="GO" id="GO:0016874">
    <property type="term" value="F:ligase activity"/>
    <property type="evidence" value="ECO:0007669"/>
    <property type="project" value="UniProtKB-KW"/>
</dbReference>
<dbReference type="InterPro" id="IPR050856">
    <property type="entry name" value="Biotin_carboxylase_complex"/>
</dbReference>
<dbReference type="Proteomes" id="UP000248423">
    <property type="component" value="Unassembled WGS sequence"/>
</dbReference>
<organism evidence="8 9">
    <name type="scientific">Aspergillus sclerotiicarbonarius (strain CBS 121057 / IBT 28362)</name>
    <dbReference type="NCBI Taxonomy" id="1448318"/>
    <lineage>
        <taxon>Eukaryota</taxon>
        <taxon>Fungi</taxon>
        <taxon>Dikarya</taxon>
        <taxon>Ascomycota</taxon>
        <taxon>Pezizomycotina</taxon>
        <taxon>Eurotiomycetes</taxon>
        <taxon>Eurotiomycetidae</taxon>
        <taxon>Eurotiales</taxon>
        <taxon>Aspergillaceae</taxon>
        <taxon>Aspergillus</taxon>
        <taxon>Aspergillus subgen. Circumdati</taxon>
    </lineage>
</organism>
<reference evidence="8 9" key="1">
    <citation type="submission" date="2018-02" db="EMBL/GenBank/DDBJ databases">
        <title>The genomes of Aspergillus section Nigri reveals drivers in fungal speciation.</title>
        <authorList>
            <consortium name="DOE Joint Genome Institute"/>
            <person name="Vesth T.C."/>
            <person name="Nybo J."/>
            <person name="Theobald S."/>
            <person name="Brandl J."/>
            <person name="Frisvad J.C."/>
            <person name="Nielsen K.F."/>
            <person name="Lyhne E.K."/>
            <person name="Kogle M.E."/>
            <person name="Kuo A."/>
            <person name="Riley R."/>
            <person name="Clum A."/>
            <person name="Nolan M."/>
            <person name="Lipzen A."/>
            <person name="Salamov A."/>
            <person name="Henrissat B."/>
            <person name="Wiebenga A."/>
            <person name="De vries R.P."/>
            <person name="Grigoriev I.V."/>
            <person name="Mortensen U.H."/>
            <person name="Andersen M.R."/>
            <person name="Baker S.E."/>
        </authorList>
    </citation>
    <scope>NUCLEOTIDE SEQUENCE [LARGE SCALE GENOMIC DNA]</scope>
    <source>
        <strain evidence="8 9">CBS 121057</strain>
    </source>
</reference>
<dbReference type="OrthoDB" id="196847at2759"/>
<dbReference type="SUPFAM" id="SSF51246">
    <property type="entry name" value="Rudiment single hybrid motif"/>
    <property type="match status" value="1"/>
</dbReference>
<dbReference type="SUPFAM" id="SSF52440">
    <property type="entry name" value="PreATP-grasp domain"/>
    <property type="match status" value="1"/>
</dbReference>
<dbReference type="PANTHER" id="PTHR18866">
    <property type="entry name" value="CARBOXYLASE:PYRUVATE/ACETYL-COA/PROPIONYL-COA CARBOXYLASE"/>
    <property type="match status" value="1"/>
</dbReference>
<evidence type="ECO:0000256" key="4">
    <source>
        <dbReference type="ARBA" id="ARBA00023267"/>
    </source>
</evidence>
<evidence type="ECO:0000313" key="9">
    <source>
        <dbReference type="Proteomes" id="UP000248423"/>
    </source>
</evidence>
<evidence type="ECO:0000256" key="5">
    <source>
        <dbReference type="PROSITE-ProRule" id="PRU00409"/>
    </source>
</evidence>
<evidence type="ECO:0000313" key="8">
    <source>
        <dbReference type="EMBL" id="PYI01529.1"/>
    </source>
</evidence>
<dbReference type="InterPro" id="IPR016185">
    <property type="entry name" value="PreATP-grasp_dom_sf"/>
</dbReference>
<protein>
    <recommendedName>
        <fullName evidence="10">Pyruvate carboxylase</fullName>
    </recommendedName>
</protein>
<dbReference type="EMBL" id="KZ826413">
    <property type="protein sequence ID" value="PYI01529.1"/>
    <property type="molecule type" value="Genomic_DNA"/>
</dbReference>
<dbReference type="GO" id="GO:0005524">
    <property type="term" value="F:ATP binding"/>
    <property type="evidence" value="ECO:0007669"/>
    <property type="project" value="UniProtKB-UniRule"/>
</dbReference>
<dbReference type="PROSITE" id="PS50979">
    <property type="entry name" value="BC"/>
    <property type="match status" value="1"/>
</dbReference>